<dbReference type="EMBL" id="JACXWY010000010">
    <property type="protein sequence ID" value="MBD3847379.1"/>
    <property type="molecule type" value="Genomic_DNA"/>
</dbReference>
<reference evidence="1" key="1">
    <citation type="submission" date="2020-09" db="EMBL/GenBank/DDBJ databases">
        <title>Bosea spartocytisi sp. nov. a root nodule endophyte of Spartocytisus supranubius in the high mountain ecosystem fo the Teide National Park (Canary Islands, Spain).</title>
        <authorList>
            <person name="Pulido-Suarez L."/>
            <person name="Peix A."/>
            <person name="Igual J.M."/>
            <person name="Socas-Perez N."/>
            <person name="Velazquez E."/>
            <person name="Flores-Felix J.D."/>
            <person name="Leon-Barrios M."/>
        </authorList>
    </citation>
    <scope>NUCLEOTIDE SEQUENCE</scope>
    <source>
        <strain evidence="1">SSUT16</strain>
    </source>
</reference>
<sequence length="239" mass="26523">MVDRGAVVKNAFSYSDAVIDALETSLSPERMATYVTHAAGDRQKAVRVYTWNTAVSAAFYGPLQGLEVALRNAMHRELSARYGTDWYDNPAAGLDLGTTTRVSAARADLRRDGYPDDPPHIVAALSFGFWVALLGPGGRLQGYGKANYDMTIWRAGVFRAFPCARLSRKAAHAPLDYLRTFRNRIAHHEPIFDRHLAADYASLLQVAGWISVETQDWIVHHSRVPRVLAQPLDDPGLLF</sequence>
<evidence type="ECO:0008006" key="3">
    <source>
        <dbReference type="Google" id="ProtNLM"/>
    </source>
</evidence>
<keyword evidence="2" id="KW-1185">Reference proteome</keyword>
<accession>A0A927I0J5</accession>
<protein>
    <recommendedName>
        <fullName evidence="3">Abi-like protein</fullName>
    </recommendedName>
</protein>
<comment type="caution">
    <text evidence="1">The sequence shown here is derived from an EMBL/GenBank/DDBJ whole genome shotgun (WGS) entry which is preliminary data.</text>
</comment>
<dbReference type="Proteomes" id="UP000619295">
    <property type="component" value="Unassembled WGS sequence"/>
</dbReference>
<organism evidence="1 2">
    <name type="scientific">Bosea spartocytisi</name>
    <dbReference type="NCBI Taxonomy" id="2773451"/>
    <lineage>
        <taxon>Bacteria</taxon>
        <taxon>Pseudomonadati</taxon>
        <taxon>Pseudomonadota</taxon>
        <taxon>Alphaproteobacteria</taxon>
        <taxon>Hyphomicrobiales</taxon>
        <taxon>Boseaceae</taxon>
        <taxon>Bosea</taxon>
    </lineage>
</organism>
<evidence type="ECO:0000313" key="2">
    <source>
        <dbReference type="Proteomes" id="UP000619295"/>
    </source>
</evidence>
<name>A0A927I0J5_9HYPH</name>
<evidence type="ECO:0000313" key="1">
    <source>
        <dbReference type="EMBL" id="MBD3847379.1"/>
    </source>
</evidence>
<proteinExistence type="predicted"/>
<dbReference type="AlphaFoldDB" id="A0A927I0J5"/>
<gene>
    <name evidence="1" type="ORF">IED13_16875</name>
</gene>
<dbReference type="RefSeq" id="WP_191124831.1">
    <property type="nucleotide sequence ID" value="NZ_JACXWY010000010.1"/>
</dbReference>